<dbReference type="OrthoDB" id="27579at2"/>
<dbReference type="AlphaFoldDB" id="A0A511R0I7"/>
<dbReference type="EMBL" id="BJXL01000033">
    <property type="protein sequence ID" value="GEM83135.1"/>
    <property type="molecule type" value="Genomic_DNA"/>
</dbReference>
<reference evidence="3 4" key="1">
    <citation type="submission" date="2019-07" db="EMBL/GenBank/DDBJ databases">
        <title>Whole genome shotgun sequence of Meiothermus hypogaeus NBRC 106114.</title>
        <authorList>
            <person name="Hosoyama A."/>
            <person name="Uohara A."/>
            <person name="Ohji S."/>
            <person name="Ichikawa N."/>
        </authorList>
    </citation>
    <scope>NUCLEOTIDE SEQUENCE [LARGE SCALE GENOMIC DNA]</scope>
    <source>
        <strain evidence="3 4">NBRC 106114</strain>
    </source>
</reference>
<evidence type="ECO:0000313" key="3">
    <source>
        <dbReference type="EMBL" id="GEM83135.1"/>
    </source>
</evidence>
<keyword evidence="2" id="KW-1133">Transmembrane helix</keyword>
<evidence type="ECO:0000313" key="4">
    <source>
        <dbReference type="Proteomes" id="UP000321197"/>
    </source>
</evidence>
<sequence length="105" mass="11184">MERFVRIAGWVGVIVGLSGVVPGAFLLRGSMIEFGMVLVLLGALLLVQAGLLEEMRHIRRGISRMTLQAERAGSPEGEGVPGYRMVPGSEPGSSGLVREDDGVQH</sequence>
<accession>A0A511R0I7</accession>
<keyword evidence="2" id="KW-0472">Membrane</keyword>
<comment type="caution">
    <text evidence="3">The sequence shown here is derived from an EMBL/GenBank/DDBJ whole genome shotgun (WGS) entry which is preliminary data.</text>
</comment>
<feature type="transmembrane region" description="Helical" evidence="2">
    <location>
        <begin position="34"/>
        <end position="52"/>
    </location>
</feature>
<gene>
    <name evidence="3" type="ORF">MHY01S_13010</name>
</gene>
<dbReference type="Proteomes" id="UP000321197">
    <property type="component" value="Unassembled WGS sequence"/>
</dbReference>
<keyword evidence="2" id="KW-0812">Transmembrane</keyword>
<name>A0A511R0I7_9DEIN</name>
<dbReference type="RefSeq" id="WP_147075322.1">
    <property type="nucleotide sequence ID" value="NZ_BJXL01000033.1"/>
</dbReference>
<feature type="region of interest" description="Disordered" evidence="1">
    <location>
        <begin position="69"/>
        <end position="105"/>
    </location>
</feature>
<evidence type="ECO:0000256" key="2">
    <source>
        <dbReference type="SAM" id="Phobius"/>
    </source>
</evidence>
<organism evidence="3 4">
    <name type="scientific">Meiothermus hypogaeus NBRC 106114</name>
    <dbReference type="NCBI Taxonomy" id="1227553"/>
    <lineage>
        <taxon>Bacteria</taxon>
        <taxon>Thermotogati</taxon>
        <taxon>Deinococcota</taxon>
        <taxon>Deinococci</taxon>
        <taxon>Thermales</taxon>
        <taxon>Thermaceae</taxon>
        <taxon>Meiothermus</taxon>
    </lineage>
</organism>
<feature type="transmembrane region" description="Helical" evidence="2">
    <location>
        <begin position="7"/>
        <end position="28"/>
    </location>
</feature>
<protein>
    <submittedName>
        <fullName evidence="3">Uncharacterized protein</fullName>
    </submittedName>
</protein>
<proteinExistence type="predicted"/>
<evidence type="ECO:0000256" key="1">
    <source>
        <dbReference type="SAM" id="MobiDB-lite"/>
    </source>
</evidence>